<proteinExistence type="predicted"/>
<feature type="transmembrane region" description="Helical" evidence="1">
    <location>
        <begin position="6"/>
        <end position="24"/>
    </location>
</feature>
<name>A0A654MEH0_9ARCH</name>
<reference evidence="3" key="1">
    <citation type="submission" date="2015-10" db="EMBL/GenBank/DDBJ databases">
        <title>Niche specialization of a soil ammonia-oxidizing archaeon, Candidatus Nitrosocosmicus oleophilus.</title>
        <authorList>
            <person name="Jung M.-Y."/>
            <person name="Rhee S.-K."/>
        </authorList>
    </citation>
    <scope>NUCLEOTIDE SEQUENCE [LARGE SCALE GENOMIC DNA]</scope>
    <source>
        <strain evidence="3">MY3</strain>
    </source>
</reference>
<gene>
    <name evidence="2" type="ORF">NMY3_03700</name>
</gene>
<evidence type="ECO:0000313" key="2">
    <source>
        <dbReference type="EMBL" id="ALI37882.1"/>
    </source>
</evidence>
<keyword evidence="3" id="KW-1185">Reference proteome</keyword>
<accession>A0A654MEH0</accession>
<keyword evidence="1" id="KW-1133">Transmembrane helix</keyword>
<organism evidence="2 3">
    <name type="scientific">Candidatus Nitrosocosmicus oleophilus</name>
    <dbReference type="NCBI Taxonomy" id="1353260"/>
    <lineage>
        <taxon>Archaea</taxon>
        <taxon>Nitrososphaerota</taxon>
        <taxon>Nitrososphaeria</taxon>
        <taxon>Nitrososphaerales</taxon>
        <taxon>Nitrososphaeraceae</taxon>
        <taxon>Candidatus Nitrosocosmicus</taxon>
    </lineage>
</organism>
<evidence type="ECO:0000313" key="3">
    <source>
        <dbReference type="Proteomes" id="UP000058925"/>
    </source>
</evidence>
<dbReference type="Proteomes" id="UP000058925">
    <property type="component" value="Chromosome"/>
</dbReference>
<dbReference type="EMBL" id="CP012850">
    <property type="protein sequence ID" value="ALI37882.1"/>
    <property type="molecule type" value="Genomic_DNA"/>
</dbReference>
<sequence length="348" mass="38698">MKVVISYIIIIIFLFGMVTNGNLLKIDHAFGDGLFMEQLSASLGDRAADLLIKMNPPIVTTETIKNQAQKPTVEFKLFDSKTNQTFKEVTYFITIQKDGKTLLSDWFFNPDGDLYIEMQPKNQNQISVYGELDPILNAYSSRANSPVVASGPIFIDGGLYNFIVRIVTVDYSRTIIPDDQQPEFNSWLSIGAAKNANLDIDGKIIPTKVLSYYDEIGNITHDKAANSINFTMPFSYDLKRLNDPKNAVFVHQEVEVPKPSVLSADGAYRGVANGKDVTNVLMVDGNNQTKDVVHFMMTKPVVLQIANDYLKNNSNNTNGMMTFSLIPSKNGSEAMNGNMNMTMDMGVK</sequence>
<keyword evidence="1" id="KW-0472">Membrane</keyword>
<dbReference type="KEGG" id="taa:NMY3_03700"/>
<protein>
    <submittedName>
        <fullName evidence="2">Uncharacterized protein</fullName>
    </submittedName>
</protein>
<keyword evidence="1" id="KW-0812">Transmembrane</keyword>
<evidence type="ECO:0000256" key="1">
    <source>
        <dbReference type="SAM" id="Phobius"/>
    </source>
</evidence>
<dbReference type="AlphaFoldDB" id="A0A654MEH0"/>